<feature type="region of interest" description="Disordered" evidence="1">
    <location>
        <begin position="127"/>
        <end position="187"/>
    </location>
</feature>
<evidence type="ECO:0000256" key="1">
    <source>
        <dbReference type="SAM" id="MobiDB-lite"/>
    </source>
</evidence>
<protein>
    <submittedName>
        <fullName evidence="2">DUF669 domain-containing protein</fullName>
    </submittedName>
</protein>
<organism evidence="2 3">
    <name type="scientific">Komagataeibacter medellinensis</name>
    <dbReference type="NCBI Taxonomy" id="1177712"/>
    <lineage>
        <taxon>Bacteria</taxon>
        <taxon>Pseudomonadati</taxon>
        <taxon>Pseudomonadota</taxon>
        <taxon>Alphaproteobacteria</taxon>
        <taxon>Acetobacterales</taxon>
        <taxon>Acetobacteraceae</taxon>
        <taxon>Komagataeibacter</taxon>
    </lineage>
</organism>
<comment type="caution">
    <text evidence="2">The sequence shown here is derived from an EMBL/GenBank/DDBJ whole genome shotgun (WGS) entry which is preliminary data.</text>
</comment>
<dbReference type="EMBL" id="QYAZ01000002">
    <property type="protein sequence ID" value="KAB8122438.1"/>
    <property type="molecule type" value="Genomic_DNA"/>
</dbReference>
<dbReference type="Proteomes" id="UP000427842">
    <property type="component" value="Unassembled WGS sequence"/>
</dbReference>
<dbReference type="Pfam" id="PF05037">
    <property type="entry name" value="DUF669"/>
    <property type="match status" value="1"/>
</dbReference>
<feature type="compositionally biased region" description="Low complexity" evidence="1">
    <location>
        <begin position="142"/>
        <end position="160"/>
    </location>
</feature>
<accession>A0ABQ6VWA9</accession>
<name>A0ABQ6VWA9_9PROT</name>
<dbReference type="InterPro" id="IPR007731">
    <property type="entry name" value="DUF669"/>
</dbReference>
<evidence type="ECO:0000313" key="3">
    <source>
        <dbReference type="Proteomes" id="UP000427842"/>
    </source>
</evidence>
<evidence type="ECO:0000313" key="2">
    <source>
        <dbReference type="EMBL" id="KAB8122438.1"/>
    </source>
</evidence>
<dbReference type="RefSeq" id="WP_153472382.1">
    <property type="nucleotide sequence ID" value="NZ_QYAZ01000002.1"/>
</dbReference>
<sequence length="187" mass="20462">MSGNLAGLYDHNSAPDIEDRDFELLPPGQYDGDIVKAELRDTKSGNMISLDIKLDNGRHVFDNLNIVCRSSTKAEEIARGNLKRIGQINGKIIQDTDDIVLCRVRVKVEVEPAKGNYGPRNVVEFYSDPNGTKVSSPDRPAQRTASAAAPRPAASAAPQQNSGSRSWMRNRQPAAAQAETLDDEIPY</sequence>
<keyword evidence="3" id="KW-1185">Reference proteome</keyword>
<gene>
    <name evidence="2" type="ORF">D3W54_14700</name>
</gene>
<proteinExistence type="predicted"/>
<reference evidence="2 3" key="1">
    <citation type="submission" date="2018-09" db="EMBL/GenBank/DDBJ databases">
        <title>Genome sequence and characterization of the bcs clusters for the production of nanocellulose from the low pH resistant strain Komagataeibacter medellinensis ID13488.</title>
        <authorList>
            <person name="Hernandez-Arriaga A.M."/>
            <person name="Del Cerro C."/>
            <person name="Urbina L."/>
            <person name="Eceiza A."/>
            <person name="Retegi A."/>
            <person name="Prieto M.A."/>
        </authorList>
    </citation>
    <scope>NUCLEOTIDE SEQUENCE [LARGE SCALE GENOMIC DNA]</scope>
    <source>
        <strain evidence="2 3">ID13488</strain>
    </source>
</reference>